<dbReference type="InterPro" id="IPR021787">
    <property type="entry name" value="DUF3352"/>
</dbReference>
<dbReference type="EMBL" id="JAKKUT010000002">
    <property type="protein sequence ID" value="MDG2991677.1"/>
    <property type="molecule type" value="Genomic_DNA"/>
</dbReference>
<organism evidence="2 3">
    <name type="scientific">Candidatus Synechococcus calcipolaris G9</name>
    <dbReference type="NCBI Taxonomy" id="1497997"/>
    <lineage>
        <taxon>Bacteria</taxon>
        <taxon>Bacillati</taxon>
        <taxon>Cyanobacteriota</taxon>
        <taxon>Cyanophyceae</taxon>
        <taxon>Synechococcales</taxon>
        <taxon>Synechococcaceae</taxon>
        <taxon>Synechococcus</taxon>
    </lineage>
</organism>
<evidence type="ECO:0000313" key="3">
    <source>
        <dbReference type="Proteomes" id="UP001154265"/>
    </source>
</evidence>
<dbReference type="Proteomes" id="UP001154265">
    <property type="component" value="Unassembled WGS sequence"/>
</dbReference>
<reference evidence="2" key="1">
    <citation type="journal article" date="2022" name="Genome Biol. Evol.">
        <title>A New Gene Family Diagnostic for Intracellular Biomineralization of Amorphous Ca Carbonates by Cyanobacteria.</title>
        <authorList>
            <person name="Benzerara K."/>
            <person name="Duprat E."/>
            <person name="Bitard-Feildel T."/>
            <person name="Caumes G."/>
            <person name="Cassier-Chauvat C."/>
            <person name="Chauvat F."/>
            <person name="Dezi M."/>
            <person name="Diop S.I."/>
            <person name="Gaschignard G."/>
            <person name="Gorgen S."/>
            <person name="Gugger M."/>
            <person name="Lopez-Garcia P."/>
            <person name="Millet M."/>
            <person name="Skouri-Panet F."/>
            <person name="Moreira D."/>
            <person name="Callebaut I."/>
        </authorList>
    </citation>
    <scope>NUCLEOTIDE SEQUENCE</scope>
    <source>
        <strain evidence="2">G9</strain>
    </source>
</reference>
<comment type="caution">
    <text evidence="2">The sequence shown here is derived from an EMBL/GenBank/DDBJ whole genome shotgun (WGS) entry which is preliminary data.</text>
</comment>
<sequence length="547" mass="59556">MQPEVQTNPILPPRPNRKPLIWLGVGLATVAIAAGVGYWAWQRMLRKSLPAGMSLVPQSALYTLSVSTVPEHWQPLADRDILKALPWLNQSFGPVDQEGVNIANIDYLRDIRPWIGDQATVAVLPISPETVLGSPEQPQVWVVPVIDVPGAQTLLQRYSQNPIEEVGDAVIYEAPDFIGDRIGGGNRNGAIALVRHDDSPYLVWSNIPATLRQVIMTSKQGDSVADLPRYAAAVADTTTSGQRLAEIYINVPALLGYTRSGDGDSADGANAAGLGNDLQGFVASVSLQPNQVNLQAVTWLPANSDRALVPETRVQNLSDRLPQDTAFFYSTGNTQQFWQNAPDGLQKSIGSGLKDMTGLDWQTDFMTWLDGEFAAAIVPTQRQYPAFGLVFLAETSEDARANGALSQLDQAMGDRLQWMIDQSTQDDLTVTTWKIPPGLPVAYHGWLDNRTLFLSLGPALMNQLVPPPRPSLGQSPLFRSVITANSSSQLFINFSDLGRLTNSPLLPELGGNLRQSLAPIQALGMSSTIRDANSSRYDVRILLHPDE</sequence>
<evidence type="ECO:0000256" key="1">
    <source>
        <dbReference type="SAM" id="Phobius"/>
    </source>
</evidence>
<keyword evidence="1" id="KW-1133">Transmembrane helix</keyword>
<evidence type="ECO:0000313" key="2">
    <source>
        <dbReference type="EMBL" id="MDG2991677.1"/>
    </source>
</evidence>
<keyword evidence="1" id="KW-0812">Transmembrane</keyword>
<feature type="transmembrane region" description="Helical" evidence="1">
    <location>
        <begin position="20"/>
        <end position="41"/>
    </location>
</feature>
<protein>
    <submittedName>
        <fullName evidence="2">DUF3352 domain-containing protein</fullName>
    </submittedName>
</protein>
<keyword evidence="1" id="KW-0472">Membrane</keyword>
<reference evidence="2" key="2">
    <citation type="submission" date="2022-01" db="EMBL/GenBank/DDBJ databases">
        <authorList>
            <person name="Zivanovic Y."/>
            <person name="Moreira D."/>
            <person name="Lopez-Garcia P."/>
        </authorList>
    </citation>
    <scope>NUCLEOTIDE SEQUENCE</scope>
    <source>
        <strain evidence="2">G9</strain>
    </source>
</reference>
<dbReference type="RefSeq" id="WP_277867539.1">
    <property type="nucleotide sequence ID" value="NZ_JAKKUT010000002.1"/>
</dbReference>
<gene>
    <name evidence="2" type="ORF">L3556_12140</name>
</gene>
<name>A0ABT6F1E5_9SYNE</name>
<accession>A0ABT6F1E5</accession>
<proteinExistence type="predicted"/>
<dbReference type="Pfam" id="PF11832">
    <property type="entry name" value="DUF3352"/>
    <property type="match status" value="1"/>
</dbReference>
<keyword evidence="3" id="KW-1185">Reference proteome</keyword>